<dbReference type="SUPFAM" id="SSF48452">
    <property type="entry name" value="TPR-like"/>
    <property type="match status" value="4"/>
</dbReference>
<dbReference type="Pfam" id="PF13374">
    <property type="entry name" value="TPR_10"/>
    <property type="match status" value="3"/>
</dbReference>
<feature type="domain" description="DUF7779" evidence="4">
    <location>
        <begin position="435"/>
        <end position="510"/>
    </location>
</feature>
<name>A0ABR4BH90_9LECA</name>
<proteinExistence type="predicted"/>
<dbReference type="PRINTS" id="PR00381">
    <property type="entry name" value="KINESINLIGHT"/>
</dbReference>
<dbReference type="InterPro" id="IPR056681">
    <property type="entry name" value="DUF7779"/>
</dbReference>
<evidence type="ECO:0000256" key="1">
    <source>
        <dbReference type="SAM" id="MobiDB-lite"/>
    </source>
</evidence>
<dbReference type="Pfam" id="PF17107">
    <property type="entry name" value="SesA"/>
    <property type="match status" value="1"/>
</dbReference>
<feature type="compositionally biased region" description="Basic and acidic residues" evidence="1">
    <location>
        <begin position="846"/>
        <end position="856"/>
    </location>
</feature>
<comment type="caution">
    <text evidence="5">The sequence shown here is derived from an EMBL/GenBank/DDBJ whole genome shotgun (WGS) entry which is preliminary data.</text>
</comment>
<keyword evidence="6" id="KW-1185">Reference proteome</keyword>
<dbReference type="SUPFAM" id="SSF52540">
    <property type="entry name" value="P-loop containing nucleoside triphosphate hydrolases"/>
    <property type="match status" value="1"/>
</dbReference>
<dbReference type="InterPro" id="IPR027417">
    <property type="entry name" value="P-loop_NTPase"/>
</dbReference>
<feature type="region of interest" description="Disordered" evidence="1">
    <location>
        <begin position="846"/>
        <end position="938"/>
    </location>
</feature>
<dbReference type="InterPro" id="IPR011990">
    <property type="entry name" value="TPR-like_helical_dom_sf"/>
</dbReference>
<dbReference type="PANTHER" id="PTHR46082:SF6">
    <property type="entry name" value="AAA+ ATPASE DOMAIN-CONTAINING PROTEIN-RELATED"/>
    <property type="match status" value="1"/>
</dbReference>
<feature type="compositionally biased region" description="Basic and acidic residues" evidence="1">
    <location>
        <begin position="919"/>
        <end position="938"/>
    </location>
</feature>
<accession>A0ABR4BH90</accession>
<dbReference type="Gene3D" id="1.25.40.10">
    <property type="entry name" value="Tetratricopeptide repeat domain"/>
    <property type="match status" value="3"/>
</dbReference>
<dbReference type="PANTHER" id="PTHR46082">
    <property type="entry name" value="ATP/GTP-BINDING PROTEIN-RELATED"/>
    <property type="match status" value="1"/>
</dbReference>
<dbReference type="SMART" id="SM00028">
    <property type="entry name" value="TPR"/>
    <property type="match status" value="8"/>
</dbReference>
<gene>
    <name evidence="5" type="ORF">ABVK25_002230</name>
</gene>
<dbReference type="EMBL" id="JBHFEH010000005">
    <property type="protein sequence ID" value="KAL2057178.1"/>
    <property type="molecule type" value="Genomic_DNA"/>
</dbReference>
<dbReference type="Pfam" id="PF00931">
    <property type="entry name" value="NB-ARC"/>
    <property type="match status" value="1"/>
</dbReference>
<sequence>MAEAAAAVGLVASIVSLVDLSIKVATRLHDFTSKSSDVPETFRSLANRLPLLTATLQRIQSQAEAGHLPEDLTRALNAVVDHTFEQISTVQTSLSKILPSDGASKLERAVKALKSLAKEDTIQQASEKIYKNSDTLVLYQTTRNVDAVDRIWETLSKPTQVSKPRPCSTVPFRRDNDFVYRDTLAEIHARCAQPAARVALAGLGGVGKSQLAIEYAYQVRDSSPDTWVFWVHASSKAKIEEGYRRIAEATRLPGRDDPKVNILQLVRAWLCDESNGRWVTIVDNADDSSVLSDLAGDILPESSNGSVLVTARSREAAFELVGNDEDILKVEPMSESYALALFWKKFQGEDKEEEVLELLQHLDYMPLAISQAAAYIRQRAPRTTVSKYLNDFRRSEKDRASLLNKAVRDRRRDGKASNSILGTWQILFEFIRSDRPSAARLLSLMSFFDRQGIPEELITSRYEENKSTVDFEEDIEVLRSFSLIALGIEKDVFEMHRLVQFAMRKWLEQRQELERWKERYIAIMADAFPLGNYENWGRCQMLFPHAELVIEYRPIEESFLQQWAAVLGNAAWYAAEQGSYDNAEQMNRQALDSREKVLGKEHTNTLTSVDNLAIVLQHQGKYEEAEQMNRRVLDDREKVLGKEHPDTLTSVDNLALVLQYQGKYKEAEQMNRQALDCREKVLGKEHPDTLTSVSNLALVLRYQGKYEEAEQMDRQALESREKVLGKEHPHTLTSVRNLAWVLQYQGKYEEAEQMTRRALDGREKVLGKEHPDTLVSFSDLALVLQSQGKYEEAEQVNRQALESREKVLGKEHPHTLTSVRNLAWVLQDQGKYEEAEQMTRRALDGREKVLGKEHPDTLVSLQRPGIGTPEPGQVRRSGAGKSTSTREQREGAGKRASPHVDECQKSSIGTPGSGQVRRSGADDSTRTRRQEKVLGKEHPDTLISFSDLALVLQRQGKYEEAEQVNRQALESREKVLGKEHPDTLMSVYCLAYLLQQQQRYPMAKSLYERALTGYRRVFQSHHPTTKACYEHYNSLLREVDKIGAAS</sequence>
<dbReference type="Proteomes" id="UP001590951">
    <property type="component" value="Unassembled WGS sequence"/>
</dbReference>
<evidence type="ECO:0000259" key="3">
    <source>
        <dbReference type="Pfam" id="PF17107"/>
    </source>
</evidence>
<dbReference type="InterPro" id="IPR053137">
    <property type="entry name" value="NLR-like"/>
</dbReference>
<dbReference type="InterPro" id="IPR002182">
    <property type="entry name" value="NB-ARC"/>
</dbReference>
<feature type="compositionally biased region" description="Basic and acidic residues" evidence="1">
    <location>
        <begin position="884"/>
        <end position="904"/>
    </location>
</feature>
<dbReference type="InterPro" id="IPR019734">
    <property type="entry name" value="TPR_rpt"/>
</dbReference>
<dbReference type="Pfam" id="PF25000">
    <property type="entry name" value="DUF7779"/>
    <property type="match status" value="1"/>
</dbReference>
<dbReference type="Gene3D" id="3.40.50.300">
    <property type="entry name" value="P-loop containing nucleotide triphosphate hydrolases"/>
    <property type="match status" value="1"/>
</dbReference>
<evidence type="ECO:0000259" key="2">
    <source>
        <dbReference type="Pfam" id="PF00931"/>
    </source>
</evidence>
<evidence type="ECO:0000313" key="5">
    <source>
        <dbReference type="EMBL" id="KAL2057178.1"/>
    </source>
</evidence>
<organism evidence="5 6">
    <name type="scientific">Lepraria finkii</name>
    <dbReference type="NCBI Taxonomy" id="1340010"/>
    <lineage>
        <taxon>Eukaryota</taxon>
        <taxon>Fungi</taxon>
        <taxon>Dikarya</taxon>
        <taxon>Ascomycota</taxon>
        <taxon>Pezizomycotina</taxon>
        <taxon>Lecanoromycetes</taxon>
        <taxon>OSLEUM clade</taxon>
        <taxon>Lecanoromycetidae</taxon>
        <taxon>Lecanorales</taxon>
        <taxon>Lecanorineae</taxon>
        <taxon>Stereocaulaceae</taxon>
        <taxon>Lepraria</taxon>
    </lineage>
</organism>
<dbReference type="InterPro" id="IPR031352">
    <property type="entry name" value="SesA"/>
</dbReference>
<protein>
    <submittedName>
        <fullName evidence="5">Uncharacterized protein</fullName>
    </submittedName>
</protein>
<feature type="domain" description="NACHT-NTPase and P-loop NTPases N-terminal" evidence="3">
    <location>
        <begin position="11"/>
        <end position="135"/>
    </location>
</feature>
<reference evidence="5 6" key="1">
    <citation type="submission" date="2024-09" db="EMBL/GenBank/DDBJ databases">
        <title>Rethinking Asexuality: The Enigmatic Case of Functional Sexual Genes in Lepraria (Stereocaulaceae).</title>
        <authorList>
            <person name="Doellman M."/>
            <person name="Sun Y."/>
            <person name="Barcenas-Pena A."/>
            <person name="Lumbsch H.T."/>
            <person name="Grewe F."/>
        </authorList>
    </citation>
    <scope>NUCLEOTIDE SEQUENCE [LARGE SCALE GENOMIC DNA]</scope>
    <source>
        <strain evidence="5 6">Grewe 0041</strain>
    </source>
</reference>
<feature type="domain" description="NB-ARC" evidence="2">
    <location>
        <begin position="197"/>
        <end position="345"/>
    </location>
</feature>
<evidence type="ECO:0000259" key="4">
    <source>
        <dbReference type="Pfam" id="PF25000"/>
    </source>
</evidence>
<evidence type="ECO:0000313" key="6">
    <source>
        <dbReference type="Proteomes" id="UP001590951"/>
    </source>
</evidence>
<dbReference type="Pfam" id="PF13424">
    <property type="entry name" value="TPR_12"/>
    <property type="match status" value="3"/>
</dbReference>